<comment type="caution">
    <text evidence="10">The sequence shown here is derived from an EMBL/GenBank/DDBJ whole genome shotgun (WGS) entry which is preliminary data.</text>
</comment>
<dbReference type="Pfam" id="PF04290">
    <property type="entry name" value="DctQ"/>
    <property type="match status" value="1"/>
</dbReference>
<dbReference type="AlphaFoldDB" id="A0ABD5RT66"/>
<evidence type="ECO:0000256" key="3">
    <source>
        <dbReference type="ARBA" id="ARBA00022475"/>
    </source>
</evidence>
<dbReference type="Proteomes" id="UP001596099">
    <property type="component" value="Unassembled WGS sequence"/>
</dbReference>
<reference evidence="10 11" key="1">
    <citation type="journal article" date="2019" name="Int. J. Syst. Evol. Microbiol.">
        <title>The Global Catalogue of Microorganisms (GCM) 10K type strain sequencing project: providing services to taxonomists for standard genome sequencing and annotation.</title>
        <authorList>
            <consortium name="The Broad Institute Genomics Platform"/>
            <consortium name="The Broad Institute Genome Sequencing Center for Infectious Disease"/>
            <person name="Wu L."/>
            <person name="Ma J."/>
        </authorList>
    </citation>
    <scope>NUCLEOTIDE SEQUENCE [LARGE SCALE GENOMIC DNA]</scope>
    <source>
        <strain evidence="10 11">CGMCC 1.12543</strain>
    </source>
</reference>
<dbReference type="EMBL" id="JBHSQH010000002">
    <property type="protein sequence ID" value="MFC5973573.1"/>
    <property type="molecule type" value="Genomic_DNA"/>
</dbReference>
<dbReference type="InterPro" id="IPR007387">
    <property type="entry name" value="TRAP_DctQ"/>
</dbReference>
<evidence type="ECO:0000256" key="8">
    <source>
        <dbReference type="SAM" id="Phobius"/>
    </source>
</evidence>
<feature type="transmembrane region" description="Helical" evidence="8">
    <location>
        <begin position="50"/>
        <end position="67"/>
    </location>
</feature>
<dbReference type="InterPro" id="IPR055348">
    <property type="entry name" value="DctQ"/>
</dbReference>
<evidence type="ECO:0000256" key="1">
    <source>
        <dbReference type="ARBA" id="ARBA00004429"/>
    </source>
</evidence>
<keyword evidence="4" id="KW-0997">Cell inner membrane</keyword>
<feature type="domain" description="Tripartite ATP-independent periplasmic transporters DctQ component" evidence="9">
    <location>
        <begin position="27"/>
        <end position="156"/>
    </location>
</feature>
<name>A0ABD5RT66_9EURY</name>
<evidence type="ECO:0000313" key="10">
    <source>
        <dbReference type="EMBL" id="MFC5973573.1"/>
    </source>
</evidence>
<comment type="subcellular location">
    <subcellularLocation>
        <location evidence="1">Cell inner membrane</location>
        <topology evidence="1">Multi-pass membrane protein</topology>
    </subcellularLocation>
</comment>
<feature type="transmembrane region" description="Helical" evidence="8">
    <location>
        <begin position="88"/>
        <end position="110"/>
    </location>
</feature>
<organism evidence="10 11">
    <name type="scientific">Halomarina salina</name>
    <dbReference type="NCBI Taxonomy" id="1872699"/>
    <lineage>
        <taxon>Archaea</taxon>
        <taxon>Methanobacteriati</taxon>
        <taxon>Methanobacteriota</taxon>
        <taxon>Stenosarchaea group</taxon>
        <taxon>Halobacteria</taxon>
        <taxon>Halobacteriales</taxon>
        <taxon>Natronomonadaceae</taxon>
        <taxon>Halomarina</taxon>
    </lineage>
</organism>
<evidence type="ECO:0000313" key="11">
    <source>
        <dbReference type="Proteomes" id="UP001596099"/>
    </source>
</evidence>
<dbReference type="PANTHER" id="PTHR35011">
    <property type="entry name" value="2,3-DIKETO-L-GULONATE TRAP TRANSPORTER SMALL PERMEASE PROTEIN YIAM"/>
    <property type="match status" value="1"/>
</dbReference>
<keyword evidence="6 8" id="KW-1133">Transmembrane helix</keyword>
<keyword evidence="11" id="KW-1185">Reference proteome</keyword>
<keyword evidence="7 8" id="KW-0472">Membrane</keyword>
<proteinExistence type="predicted"/>
<dbReference type="GO" id="GO:0005886">
    <property type="term" value="C:plasma membrane"/>
    <property type="evidence" value="ECO:0007669"/>
    <property type="project" value="UniProtKB-SubCell"/>
</dbReference>
<dbReference type="RefSeq" id="WP_247420590.1">
    <property type="nucleotide sequence ID" value="NZ_JALLGW010000003.1"/>
</dbReference>
<dbReference type="PANTHER" id="PTHR35011:SF2">
    <property type="entry name" value="2,3-DIKETO-L-GULONATE TRAP TRANSPORTER SMALL PERMEASE PROTEIN YIAM"/>
    <property type="match status" value="1"/>
</dbReference>
<keyword evidence="3" id="KW-1003">Cell membrane</keyword>
<sequence length="177" mass="19526">MTSYNILGKVHTALEIIGVLLVGVIGVTVTLRIASRPLEFLPDLLWTGEIARYCLVILTIVGIPYAMRTNDHISIRPLLKSLSGNYQSVLFMVTNVLVLAFCLFIAYSSYVVAGRTLGNPLPTVRWLNYGYVNIIMAVMFLLTAAYTAADTRDLWREYRTPSSDGTDSADATTEAGR</sequence>
<evidence type="ECO:0000256" key="5">
    <source>
        <dbReference type="ARBA" id="ARBA00022692"/>
    </source>
</evidence>
<evidence type="ECO:0000256" key="2">
    <source>
        <dbReference type="ARBA" id="ARBA00022448"/>
    </source>
</evidence>
<keyword evidence="2" id="KW-0813">Transport</keyword>
<gene>
    <name evidence="10" type="ORF">ACFPYI_19770</name>
</gene>
<feature type="transmembrane region" description="Helical" evidence="8">
    <location>
        <begin position="130"/>
        <end position="149"/>
    </location>
</feature>
<protein>
    <submittedName>
        <fullName evidence="10">TRAP transporter small permease</fullName>
    </submittedName>
</protein>
<evidence type="ECO:0000256" key="6">
    <source>
        <dbReference type="ARBA" id="ARBA00022989"/>
    </source>
</evidence>
<accession>A0ABD5RT66</accession>
<evidence type="ECO:0000256" key="7">
    <source>
        <dbReference type="ARBA" id="ARBA00023136"/>
    </source>
</evidence>
<evidence type="ECO:0000256" key="4">
    <source>
        <dbReference type="ARBA" id="ARBA00022519"/>
    </source>
</evidence>
<evidence type="ECO:0000259" key="9">
    <source>
        <dbReference type="Pfam" id="PF04290"/>
    </source>
</evidence>
<keyword evidence="5 8" id="KW-0812">Transmembrane</keyword>
<feature type="transmembrane region" description="Helical" evidence="8">
    <location>
        <begin position="12"/>
        <end position="34"/>
    </location>
</feature>